<dbReference type="PRINTS" id="PR00411">
    <property type="entry name" value="PNDRDTASEI"/>
</dbReference>
<evidence type="ECO:0000259" key="2">
    <source>
        <dbReference type="Pfam" id="PF01266"/>
    </source>
</evidence>
<feature type="domain" description="FAD dependent oxidoreductase" evidence="2">
    <location>
        <begin position="29"/>
        <end position="379"/>
    </location>
</feature>
<dbReference type="SUPFAM" id="SSF51905">
    <property type="entry name" value="FAD/NAD(P)-binding domain"/>
    <property type="match status" value="1"/>
</dbReference>
<protein>
    <submittedName>
        <fullName evidence="3">FAD-binding oxidoreductase</fullName>
    </submittedName>
</protein>
<dbReference type="Gene3D" id="3.30.9.10">
    <property type="entry name" value="D-Amino Acid Oxidase, subunit A, domain 2"/>
    <property type="match status" value="1"/>
</dbReference>
<dbReference type="AlphaFoldDB" id="A0A5B8IZB8"/>
<dbReference type="InterPro" id="IPR036188">
    <property type="entry name" value="FAD/NAD-bd_sf"/>
</dbReference>
<name>A0A5B8IZB8_9RHOB</name>
<sequence length="422" mass="45618">MTNESLNLWECSSGAQVSTAELTQDLTADVVIIGAGFTGLSAALHLAKAGASVCLLEARTIGFGGSGRNVGLVNAGLWTPPDQISETIGAQPAERLIGRLGNAPDLVFGLIDEHSIDCQATQRGTLHLAHAPRGVRDLQSRHDQLVKHGAPVRILDRYETRARTGSEAFFGACLDPRAGTVQPLAYAKGLARAAIKAGAQVFQHTPALDITSGNDHWLVKTRKHRVAARHLVHATNAYETRPSDRARFTPVFYSQFATRPLPDALRKDVLPGGEGCWDTALVMSSFRMDAQGRLVLGGMGRLDGSCGAVHHGWARRKLRLLFPRLGDVPFEFEWCGRIAMTGDHLPRIERMGENAVSIYGYSGRGIAPGTLFGKSVADWIITGDKDVLPVEMSPPRFESWPRAKEAFFDMGSAAAHVVAARF</sequence>
<organism evidence="3 4">
    <name type="scientific">Qingshengfaniella alkalisoli</name>
    <dbReference type="NCBI Taxonomy" id="2599296"/>
    <lineage>
        <taxon>Bacteria</taxon>
        <taxon>Pseudomonadati</taxon>
        <taxon>Pseudomonadota</taxon>
        <taxon>Alphaproteobacteria</taxon>
        <taxon>Rhodobacterales</taxon>
        <taxon>Paracoccaceae</taxon>
        <taxon>Qingshengfaniella</taxon>
    </lineage>
</organism>
<geneLocation type="plasmid" evidence="3 4">
    <name>unnamed4</name>
</geneLocation>
<dbReference type="GO" id="GO:0005737">
    <property type="term" value="C:cytoplasm"/>
    <property type="evidence" value="ECO:0007669"/>
    <property type="project" value="TreeGrafter"/>
</dbReference>
<proteinExistence type="predicted"/>
<dbReference type="Proteomes" id="UP000318483">
    <property type="component" value="Plasmid unnamed4"/>
</dbReference>
<evidence type="ECO:0000313" key="4">
    <source>
        <dbReference type="Proteomes" id="UP000318483"/>
    </source>
</evidence>
<evidence type="ECO:0000256" key="1">
    <source>
        <dbReference type="ARBA" id="ARBA00023002"/>
    </source>
</evidence>
<dbReference type="Pfam" id="PF01266">
    <property type="entry name" value="DAO"/>
    <property type="match status" value="1"/>
</dbReference>
<dbReference type="PANTHER" id="PTHR13847:SF275">
    <property type="entry name" value="GAMMA-GLUTAMYLPUTRESCINE OXIDOREDUCTASE"/>
    <property type="match status" value="1"/>
</dbReference>
<dbReference type="GO" id="GO:0016491">
    <property type="term" value="F:oxidoreductase activity"/>
    <property type="evidence" value="ECO:0007669"/>
    <property type="project" value="UniProtKB-KW"/>
</dbReference>
<dbReference type="RefSeq" id="WP_146366886.1">
    <property type="nucleotide sequence ID" value="NZ_CP042265.1"/>
</dbReference>
<evidence type="ECO:0000313" key="3">
    <source>
        <dbReference type="EMBL" id="QDY71472.1"/>
    </source>
</evidence>
<gene>
    <name evidence="3" type="ORF">FPZ52_17495</name>
</gene>
<dbReference type="InterPro" id="IPR006076">
    <property type="entry name" value="FAD-dep_OxRdtase"/>
</dbReference>
<dbReference type="OrthoDB" id="9806601at2"/>
<keyword evidence="4" id="KW-1185">Reference proteome</keyword>
<dbReference type="PANTHER" id="PTHR13847">
    <property type="entry name" value="SARCOSINE DEHYDROGENASE-RELATED"/>
    <property type="match status" value="1"/>
</dbReference>
<dbReference type="Gene3D" id="3.50.50.60">
    <property type="entry name" value="FAD/NAD(P)-binding domain"/>
    <property type="match status" value="1"/>
</dbReference>
<reference evidence="3 4" key="1">
    <citation type="submission" date="2019-07" db="EMBL/GenBank/DDBJ databases">
        <title>Litoreibacter alkalisoli sp. nov., isolated from saline-alkaline soil.</title>
        <authorList>
            <person name="Wang S."/>
            <person name="Xu L."/>
            <person name="Xing Y.-T."/>
            <person name="Sun J.-Q."/>
        </authorList>
    </citation>
    <scope>NUCLEOTIDE SEQUENCE [LARGE SCALE GENOMIC DNA]</scope>
    <source>
        <strain evidence="3 4">LN3S51</strain>
        <plasmid evidence="3 4">unnamed4</plasmid>
    </source>
</reference>
<accession>A0A5B8IZB8</accession>
<dbReference type="EMBL" id="CP042265">
    <property type="protein sequence ID" value="QDY71472.1"/>
    <property type="molecule type" value="Genomic_DNA"/>
</dbReference>
<dbReference type="KEGG" id="lit:FPZ52_17495"/>
<keyword evidence="3" id="KW-0614">Plasmid</keyword>
<keyword evidence="1" id="KW-0560">Oxidoreductase</keyword>